<dbReference type="AlphaFoldDB" id="A0AAQ4F8M0"/>
<name>A0AAQ4F8M0_AMBAM</name>
<feature type="non-terminal residue" evidence="2">
    <location>
        <position position="291"/>
    </location>
</feature>
<feature type="compositionally biased region" description="Acidic residues" evidence="1">
    <location>
        <begin position="11"/>
        <end position="22"/>
    </location>
</feature>
<organism evidence="2 3">
    <name type="scientific">Amblyomma americanum</name>
    <name type="common">Lone star tick</name>
    <dbReference type="NCBI Taxonomy" id="6943"/>
    <lineage>
        <taxon>Eukaryota</taxon>
        <taxon>Metazoa</taxon>
        <taxon>Ecdysozoa</taxon>
        <taxon>Arthropoda</taxon>
        <taxon>Chelicerata</taxon>
        <taxon>Arachnida</taxon>
        <taxon>Acari</taxon>
        <taxon>Parasitiformes</taxon>
        <taxon>Ixodida</taxon>
        <taxon>Ixodoidea</taxon>
        <taxon>Ixodidae</taxon>
        <taxon>Amblyomminae</taxon>
        <taxon>Amblyomma</taxon>
    </lineage>
</organism>
<dbReference type="EMBL" id="JARKHS020005431">
    <property type="protein sequence ID" value="KAK8783547.1"/>
    <property type="molecule type" value="Genomic_DNA"/>
</dbReference>
<proteinExistence type="predicted"/>
<comment type="caution">
    <text evidence="2">The sequence shown here is derived from an EMBL/GenBank/DDBJ whole genome shotgun (WGS) entry which is preliminary data.</text>
</comment>
<gene>
    <name evidence="2" type="ORF">V5799_010088</name>
</gene>
<feature type="region of interest" description="Disordered" evidence="1">
    <location>
        <begin position="1"/>
        <end position="62"/>
    </location>
</feature>
<dbReference type="Proteomes" id="UP001321473">
    <property type="component" value="Unassembled WGS sequence"/>
</dbReference>
<accession>A0AAQ4F8M0</accession>
<reference evidence="2 3" key="1">
    <citation type="journal article" date="2023" name="Arcadia Sci">
        <title>De novo assembly of a long-read Amblyomma americanum tick genome.</title>
        <authorList>
            <person name="Chou S."/>
            <person name="Poskanzer K.E."/>
            <person name="Rollins M."/>
            <person name="Thuy-Boun P.S."/>
        </authorList>
    </citation>
    <scope>NUCLEOTIDE SEQUENCE [LARGE SCALE GENOMIC DNA]</scope>
    <source>
        <strain evidence="2">F_SG_1</strain>
        <tissue evidence="2">Salivary glands</tissue>
    </source>
</reference>
<feature type="region of interest" description="Disordered" evidence="1">
    <location>
        <begin position="77"/>
        <end position="101"/>
    </location>
</feature>
<protein>
    <submittedName>
        <fullName evidence="2">Uncharacterized protein</fullName>
    </submittedName>
</protein>
<evidence type="ECO:0000313" key="2">
    <source>
        <dbReference type="EMBL" id="KAK8783547.1"/>
    </source>
</evidence>
<evidence type="ECO:0000256" key="1">
    <source>
        <dbReference type="SAM" id="MobiDB-lite"/>
    </source>
</evidence>
<keyword evidence="3" id="KW-1185">Reference proteome</keyword>
<evidence type="ECO:0000313" key="3">
    <source>
        <dbReference type="Proteomes" id="UP001321473"/>
    </source>
</evidence>
<sequence>MPADALNDEGSSSDDLLDDLDSSAEMNTAADPSLGFISDGLPEASDGQLNIDSEAGSVTEEDPADALQYDLLDNVSSCSSDDEDLSPQHEPSENQRSELDEQLYPGSRLTIGESMVLILGHCLRHNTTKEATESLLKLIEAHVPKEAAIPTSKYIFFKQFTNARESATLHFYCPSCLLYLGERQAQELHCSTCGADFVVDTLKKNESYFLTFDIAKQVKDKLSLDELNFKLLPRQLSYDVGELTTSQGYHNLPMSTHDLSVTWNTDGVPLYESSGYSIWPLLLQINELPQK</sequence>
<feature type="compositionally biased region" description="Basic and acidic residues" evidence="1">
    <location>
        <begin position="86"/>
        <end position="99"/>
    </location>
</feature>